<sequence>MNKKLLNKTTRSFLILAVIILLVSAPVFYMVSHFLYIYEADEVLVFHKEAFLKESKKNFTEADIATWNQYNRNVDIVADKGMTKDSIFSSEYYDSTSNENEPLRVLWSPIEINGKKYTYIEQSNLVIMEGMVVSIAVFFLLVIAVLMIGIIWLSKRSAEKLWAPFYDTLGQIRNFEIDKNRQPQFIPTNIVEFETLNKSIGRLIEKNTAIYQNQREFIENAAHELQTPLALFQNKIDSLIQFPDISEEQSRLLDSLNNDVSRLNRLNKNLLMLSKIENTNTFEKQPIVINDYIKKNLNFFAEQAKSKSLTIITEFTENLEIEANPGLAEVLINNLFLNAIRHNEENGKIVIAIANNAITFANSGSENALVSEKLFNRFAKLNPSGKGNGLGLAIVKKITELNHWEINYAYENDLHTFSVKF</sequence>
<dbReference type="Proteomes" id="UP000199580">
    <property type="component" value="Unassembled WGS sequence"/>
</dbReference>
<dbReference type="GO" id="GO:0005886">
    <property type="term" value="C:plasma membrane"/>
    <property type="evidence" value="ECO:0007669"/>
    <property type="project" value="TreeGrafter"/>
</dbReference>
<dbReference type="InterPro" id="IPR036890">
    <property type="entry name" value="HATPase_C_sf"/>
</dbReference>
<dbReference type="EC" id="2.7.13.3" evidence="2"/>
<dbReference type="SMART" id="SM00387">
    <property type="entry name" value="HATPase_c"/>
    <property type="match status" value="1"/>
</dbReference>
<gene>
    <name evidence="10" type="ORF">SAMN04487935_1679</name>
</gene>
<evidence type="ECO:0000313" key="10">
    <source>
        <dbReference type="EMBL" id="SDJ74014.1"/>
    </source>
</evidence>
<dbReference type="InterPro" id="IPR003594">
    <property type="entry name" value="HATPase_dom"/>
</dbReference>
<keyword evidence="8" id="KW-0472">Membrane</keyword>
<dbReference type="Gene3D" id="3.30.565.10">
    <property type="entry name" value="Histidine kinase-like ATPase, C-terminal domain"/>
    <property type="match status" value="1"/>
</dbReference>
<dbReference type="SMART" id="SM00388">
    <property type="entry name" value="HisKA"/>
    <property type="match status" value="1"/>
</dbReference>
<dbReference type="InterPro" id="IPR036097">
    <property type="entry name" value="HisK_dim/P_sf"/>
</dbReference>
<dbReference type="InterPro" id="IPR050351">
    <property type="entry name" value="BphY/WalK/GraS-like"/>
</dbReference>
<dbReference type="InterPro" id="IPR005467">
    <property type="entry name" value="His_kinase_dom"/>
</dbReference>
<dbReference type="Gene3D" id="1.10.287.130">
    <property type="match status" value="1"/>
</dbReference>
<proteinExistence type="predicted"/>
<keyword evidence="8" id="KW-0812">Transmembrane</keyword>
<keyword evidence="4" id="KW-0808">Transferase</keyword>
<reference evidence="10 11" key="1">
    <citation type="submission" date="2016-10" db="EMBL/GenBank/DDBJ databases">
        <authorList>
            <person name="de Groot N.N."/>
        </authorList>
    </citation>
    <scope>NUCLEOTIDE SEQUENCE [LARGE SCALE GENOMIC DNA]</scope>
    <source>
        <strain evidence="10 11">CGMCC 1.10076</strain>
    </source>
</reference>
<dbReference type="SUPFAM" id="SSF47384">
    <property type="entry name" value="Homodimeric domain of signal transducing histidine kinase"/>
    <property type="match status" value="1"/>
</dbReference>
<evidence type="ECO:0000256" key="3">
    <source>
        <dbReference type="ARBA" id="ARBA00022553"/>
    </source>
</evidence>
<keyword evidence="5 10" id="KW-0418">Kinase</keyword>
<feature type="transmembrane region" description="Helical" evidence="8">
    <location>
        <begin position="131"/>
        <end position="153"/>
    </location>
</feature>
<evidence type="ECO:0000256" key="8">
    <source>
        <dbReference type="SAM" id="Phobius"/>
    </source>
</evidence>
<dbReference type="Pfam" id="PF02518">
    <property type="entry name" value="HATPase_c"/>
    <property type="match status" value="1"/>
</dbReference>
<name>A0A1G8W6N9_9FLAO</name>
<dbReference type="CDD" id="cd00082">
    <property type="entry name" value="HisKA"/>
    <property type="match status" value="1"/>
</dbReference>
<evidence type="ECO:0000256" key="7">
    <source>
        <dbReference type="SAM" id="Coils"/>
    </source>
</evidence>
<comment type="catalytic activity">
    <reaction evidence="1">
        <text>ATP + protein L-histidine = ADP + protein N-phospho-L-histidine.</text>
        <dbReference type="EC" id="2.7.13.3"/>
    </reaction>
</comment>
<dbReference type="OrthoDB" id="1522504at2"/>
<protein>
    <recommendedName>
        <fullName evidence="2">histidine kinase</fullName>
        <ecNumber evidence="2">2.7.13.3</ecNumber>
    </recommendedName>
</protein>
<keyword evidence="7" id="KW-0175">Coiled coil</keyword>
<keyword evidence="8" id="KW-1133">Transmembrane helix</keyword>
<keyword evidence="3" id="KW-0597">Phosphoprotein</keyword>
<dbReference type="RefSeq" id="WP_091393763.1">
    <property type="nucleotide sequence ID" value="NZ_BKAI01000003.1"/>
</dbReference>
<feature type="transmembrane region" description="Helical" evidence="8">
    <location>
        <begin position="12"/>
        <end position="38"/>
    </location>
</feature>
<evidence type="ECO:0000256" key="6">
    <source>
        <dbReference type="ARBA" id="ARBA00023012"/>
    </source>
</evidence>
<dbReference type="GO" id="GO:0004721">
    <property type="term" value="F:phosphoprotein phosphatase activity"/>
    <property type="evidence" value="ECO:0007669"/>
    <property type="project" value="TreeGrafter"/>
</dbReference>
<dbReference type="EMBL" id="FNEZ01000002">
    <property type="protein sequence ID" value="SDJ74014.1"/>
    <property type="molecule type" value="Genomic_DNA"/>
</dbReference>
<dbReference type="STRING" id="1128970.SAMN04487935_1679"/>
<keyword evidence="11" id="KW-1185">Reference proteome</keyword>
<evidence type="ECO:0000256" key="4">
    <source>
        <dbReference type="ARBA" id="ARBA00022679"/>
    </source>
</evidence>
<feature type="domain" description="Histidine kinase" evidence="9">
    <location>
        <begin position="220"/>
        <end position="421"/>
    </location>
</feature>
<dbReference type="PANTHER" id="PTHR45453">
    <property type="entry name" value="PHOSPHATE REGULON SENSOR PROTEIN PHOR"/>
    <property type="match status" value="1"/>
</dbReference>
<evidence type="ECO:0000259" key="9">
    <source>
        <dbReference type="PROSITE" id="PS50109"/>
    </source>
</evidence>
<dbReference type="GO" id="GO:0016036">
    <property type="term" value="P:cellular response to phosphate starvation"/>
    <property type="evidence" value="ECO:0007669"/>
    <property type="project" value="TreeGrafter"/>
</dbReference>
<dbReference type="SUPFAM" id="SSF55874">
    <property type="entry name" value="ATPase domain of HSP90 chaperone/DNA topoisomerase II/histidine kinase"/>
    <property type="match status" value="1"/>
</dbReference>
<dbReference type="Pfam" id="PF00512">
    <property type="entry name" value="HisKA"/>
    <property type="match status" value="1"/>
</dbReference>
<evidence type="ECO:0000313" key="11">
    <source>
        <dbReference type="Proteomes" id="UP000199580"/>
    </source>
</evidence>
<feature type="coiled-coil region" evidence="7">
    <location>
        <begin position="246"/>
        <end position="273"/>
    </location>
</feature>
<dbReference type="InterPro" id="IPR003661">
    <property type="entry name" value="HisK_dim/P_dom"/>
</dbReference>
<evidence type="ECO:0000256" key="5">
    <source>
        <dbReference type="ARBA" id="ARBA00022777"/>
    </source>
</evidence>
<dbReference type="AlphaFoldDB" id="A0A1G8W6N9"/>
<organism evidence="10 11">
    <name type="scientific">Flavobacterium noncentrifugens</name>
    <dbReference type="NCBI Taxonomy" id="1128970"/>
    <lineage>
        <taxon>Bacteria</taxon>
        <taxon>Pseudomonadati</taxon>
        <taxon>Bacteroidota</taxon>
        <taxon>Flavobacteriia</taxon>
        <taxon>Flavobacteriales</taxon>
        <taxon>Flavobacteriaceae</taxon>
        <taxon>Flavobacterium</taxon>
    </lineage>
</organism>
<keyword evidence="6" id="KW-0902">Two-component regulatory system</keyword>
<evidence type="ECO:0000256" key="1">
    <source>
        <dbReference type="ARBA" id="ARBA00000085"/>
    </source>
</evidence>
<dbReference type="PANTHER" id="PTHR45453:SF1">
    <property type="entry name" value="PHOSPHATE REGULON SENSOR PROTEIN PHOR"/>
    <property type="match status" value="1"/>
</dbReference>
<evidence type="ECO:0000256" key="2">
    <source>
        <dbReference type="ARBA" id="ARBA00012438"/>
    </source>
</evidence>
<dbReference type="PROSITE" id="PS50109">
    <property type="entry name" value="HIS_KIN"/>
    <property type="match status" value="1"/>
</dbReference>
<accession>A0A1G8W6N9</accession>
<dbReference type="GO" id="GO:0000155">
    <property type="term" value="F:phosphorelay sensor kinase activity"/>
    <property type="evidence" value="ECO:0007669"/>
    <property type="project" value="InterPro"/>
</dbReference>